<dbReference type="SUPFAM" id="SSF56784">
    <property type="entry name" value="HAD-like"/>
    <property type="match status" value="1"/>
</dbReference>
<dbReference type="InterPro" id="IPR023214">
    <property type="entry name" value="HAD_sf"/>
</dbReference>
<reference evidence="1 2" key="1">
    <citation type="submission" date="2016-10" db="EMBL/GenBank/DDBJ databases">
        <authorList>
            <person name="de Groot N.N."/>
        </authorList>
    </citation>
    <scope>NUCLEOTIDE SEQUENCE [LARGE SCALE GENOMIC DNA]</scope>
    <source>
        <strain evidence="1 2">DSM 10317</strain>
    </source>
</reference>
<dbReference type="InterPro" id="IPR036412">
    <property type="entry name" value="HAD-like_sf"/>
</dbReference>
<evidence type="ECO:0008006" key="3">
    <source>
        <dbReference type="Google" id="ProtNLM"/>
    </source>
</evidence>
<dbReference type="EMBL" id="FMWK01000020">
    <property type="protein sequence ID" value="SCZ81305.1"/>
    <property type="molecule type" value="Genomic_DNA"/>
</dbReference>
<sequence length="110" mass="12563">MDYRIIAVDFDGTLCYSNWPELGEPNTPLIEYLLQEKALGNKIILWTCRAGQALSDATNWCQEQGLTFDAINDNLPEIVEMYGNNSRKITCDVYIDDRNMTLDSIKQCYG</sequence>
<proteinExistence type="predicted"/>
<dbReference type="Proteomes" id="UP000199428">
    <property type="component" value="Unassembled WGS sequence"/>
</dbReference>
<gene>
    <name evidence="1" type="ORF">SAMN02910350_02748</name>
</gene>
<dbReference type="Gene3D" id="3.40.50.1000">
    <property type="entry name" value="HAD superfamily/HAD-like"/>
    <property type="match status" value="1"/>
</dbReference>
<accession>A0A1G5S4L0</accession>
<dbReference type="InterPro" id="IPR016769">
    <property type="entry name" value="Phage_SP01_Orf1"/>
</dbReference>
<protein>
    <recommendedName>
        <fullName evidence="3">Hydrolase</fullName>
    </recommendedName>
</protein>
<evidence type="ECO:0000313" key="1">
    <source>
        <dbReference type="EMBL" id="SCZ81305.1"/>
    </source>
</evidence>
<organism evidence="1 2">
    <name type="scientific">Pseudobutyrivibrio xylanivorans</name>
    <dbReference type="NCBI Taxonomy" id="185007"/>
    <lineage>
        <taxon>Bacteria</taxon>
        <taxon>Bacillati</taxon>
        <taxon>Bacillota</taxon>
        <taxon>Clostridia</taxon>
        <taxon>Lachnospirales</taxon>
        <taxon>Lachnospiraceae</taxon>
        <taxon>Pseudobutyrivibrio</taxon>
    </lineage>
</organism>
<dbReference type="RefSeq" id="WP_090164157.1">
    <property type="nucleotide sequence ID" value="NZ_FMWK01000020.1"/>
</dbReference>
<dbReference type="AlphaFoldDB" id="A0A1G5S4L0"/>
<dbReference type="PIRSF" id="PIRSF020079">
    <property type="entry name" value="UCP020079"/>
    <property type="match status" value="1"/>
</dbReference>
<evidence type="ECO:0000313" key="2">
    <source>
        <dbReference type="Proteomes" id="UP000199428"/>
    </source>
</evidence>
<name>A0A1G5S4L0_PSEXY</name>